<dbReference type="OrthoDB" id="9803913at2"/>
<dbReference type="Gene3D" id="3.40.1440.10">
    <property type="entry name" value="GIY-YIG endonuclease"/>
    <property type="match status" value="1"/>
</dbReference>
<dbReference type="InterPro" id="IPR006054">
    <property type="entry name" value="DnaQ"/>
</dbReference>
<evidence type="ECO:0000313" key="4">
    <source>
        <dbReference type="EMBL" id="TXE11887.1"/>
    </source>
</evidence>
<dbReference type="Pfam" id="PF01541">
    <property type="entry name" value="GIY-YIG"/>
    <property type="match status" value="1"/>
</dbReference>
<dbReference type="SUPFAM" id="SSF82771">
    <property type="entry name" value="GIY-YIG endonuclease"/>
    <property type="match status" value="1"/>
</dbReference>
<dbReference type="PANTHER" id="PTHR30231">
    <property type="entry name" value="DNA POLYMERASE III SUBUNIT EPSILON"/>
    <property type="match status" value="1"/>
</dbReference>
<sequence>MYAILDIETTGGKYNEEGITEIAIYKYDGHEVVDQFISLVNPERDIQPFVVNLTGINSNMLRNAPKFYEVAKRIVEITTDCIIVAHNAQFDYRILRTEFGRLGFEFERQSLCTVELSKKLIPGQKSYSLGKLVRSLGIPVADRHRASGDAQATVKLFKLLLAKDTEKHIIKNSVRANPKLQLEPKHIDIIADLPSITGVYYIHNAEGEIIYIGKSKNIKKRINQHFTGTNAKSKKIQAAVSSVTYEATGSELVALLKESEEIKRVKPIFNRALRRTIFTHALYSFVDENNYINLKIDKADGRKKPITTFSNRQSGKSFITNAVEEYNLCQKLAGLYKTKTSCFNYEVKLCNGACIEKEPPESYNKRVNNLITKNSYANKNMVIIDRGRDVDERSAILIENGVFVGLGFYNLNYQINNIDVLKSIITPMANNRDTQHIIQSYLRRYKRTKVLTL</sequence>
<dbReference type="GO" id="GO:0006289">
    <property type="term" value="P:nucleotide-excision repair"/>
    <property type="evidence" value="ECO:0007669"/>
    <property type="project" value="InterPro"/>
</dbReference>
<accession>A0A5C7AU86</accession>
<dbReference type="SMART" id="SM00479">
    <property type="entry name" value="EXOIII"/>
    <property type="match status" value="1"/>
</dbReference>
<dbReference type="Pfam" id="PF00929">
    <property type="entry name" value="RNase_T"/>
    <property type="match status" value="1"/>
</dbReference>
<comment type="function">
    <text evidence="1">DNA polymerase III is a complex, multichain enzyme responsible for most of the replicative synthesis in bacteria. The epsilon subunit contain the editing function and is a proofreading 3'-5' exonuclease.</text>
</comment>
<dbReference type="InterPro" id="IPR012337">
    <property type="entry name" value="RNaseH-like_sf"/>
</dbReference>
<name>A0A5C7AU86_9FLAO</name>
<keyword evidence="4" id="KW-0269">Exonuclease</keyword>
<dbReference type="GO" id="GO:0008408">
    <property type="term" value="F:3'-5' exonuclease activity"/>
    <property type="evidence" value="ECO:0007669"/>
    <property type="project" value="TreeGrafter"/>
</dbReference>
<dbReference type="Gene3D" id="3.30.420.10">
    <property type="entry name" value="Ribonuclease H-like superfamily/Ribonuclease H"/>
    <property type="match status" value="1"/>
</dbReference>
<dbReference type="InterPro" id="IPR036397">
    <property type="entry name" value="RNaseH_sf"/>
</dbReference>
<comment type="caution">
    <text evidence="4">The sequence shown here is derived from an EMBL/GenBank/DDBJ whole genome shotgun (WGS) entry which is preliminary data.</text>
</comment>
<dbReference type="Proteomes" id="UP000321790">
    <property type="component" value="Unassembled WGS sequence"/>
</dbReference>
<dbReference type="FunFam" id="3.30.420.10:FF:000045">
    <property type="entry name" value="3'-5' exonuclease DinG"/>
    <property type="match status" value="1"/>
</dbReference>
<proteinExistence type="predicted"/>
<dbReference type="SMART" id="SM00465">
    <property type="entry name" value="GIYc"/>
    <property type="match status" value="1"/>
</dbReference>
<dbReference type="GO" id="GO:0045004">
    <property type="term" value="P:DNA replication proofreading"/>
    <property type="evidence" value="ECO:0007669"/>
    <property type="project" value="TreeGrafter"/>
</dbReference>
<protein>
    <submittedName>
        <fullName evidence="4">Exonuclease</fullName>
    </submittedName>
</protein>
<dbReference type="EMBL" id="VOSC01000019">
    <property type="protein sequence ID" value="TXE11887.1"/>
    <property type="molecule type" value="Genomic_DNA"/>
</dbReference>
<dbReference type="InterPro" id="IPR013520">
    <property type="entry name" value="Ribonucl_H"/>
</dbReference>
<dbReference type="SUPFAM" id="SSF53098">
    <property type="entry name" value="Ribonuclease H-like"/>
    <property type="match status" value="1"/>
</dbReference>
<keyword evidence="4" id="KW-0540">Nuclease</keyword>
<comment type="subunit">
    <text evidence="2">DNA polymerase III contains a core (composed of alpha, epsilon and theta chains) that associates with a tau subunit. This core dimerizes to form the POLIII' complex. PolIII' associates with the gamma complex (composed of gamma, delta, delta', psi and chi chains) and with the beta chain to form the complete DNA polymerase III complex.</text>
</comment>
<evidence type="ECO:0000256" key="2">
    <source>
        <dbReference type="ARBA" id="ARBA00026073"/>
    </source>
</evidence>
<dbReference type="AlphaFoldDB" id="A0A5C7AU86"/>
<keyword evidence="5" id="KW-1185">Reference proteome</keyword>
<dbReference type="NCBIfam" id="TIGR00573">
    <property type="entry name" value="dnaq"/>
    <property type="match status" value="1"/>
</dbReference>
<evidence type="ECO:0000313" key="5">
    <source>
        <dbReference type="Proteomes" id="UP000321790"/>
    </source>
</evidence>
<dbReference type="GO" id="GO:0003677">
    <property type="term" value="F:DNA binding"/>
    <property type="evidence" value="ECO:0007669"/>
    <property type="project" value="InterPro"/>
</dbReference>
<dbReference type="GO" id="GO:0005829">
    <property type="term" value="C:cytosol"/>
    <property type="evidence" value="ECO:0007669"/>
    <property type="project" value="TreeGrafter"/>
</dbReference>
<organism evidence="4 5">
    <name type="scientific">Seonamhaeicola algicola</name>
    <dbReference type="NCBI Taxonomy" id="1719036"/>
    <lineage>
        <taxon>Bacteria</taxon>
        <taxon>Pseudomonadati</taxon>
        <taxon>Bacteroidota</taxon>
        <taxon>Flavobacteriia</taxon>
        <taxon>Flavobacteriales</taxon>
        <taxon>Flavobacteriaceae</taxon>
    </lineage>
</organism>
<feature type="domain" description="GIY-YIG" evidence="3">
    <location>
        <begin position="195"/>
        <end position="271"/>
    </location>
</feature>
<evidence type="ECO:0000256" key="1">
    <source>
        <dbReference type="ARBA" id="ARBA00025483"/>
    </source>
</evidence>
<dbReference type="RefSeq" id="WP_147133786.1">
    <property type="nucleotide sequence ID" value="NZ_VOSC01000019.1"/>
</dbReference>
<dbReference type="PANTHER" id="PTHR30231:SF37">
    <property type="entry name" value="EXODEOXYRIBONUCLEASE 10"/>
    <property type="match status" value="1"/>
</dbReference>
<evidence type="ECO:0000259" key="3">
    <source>
        <dbReference type="PROSITE" id="PS50164"/>
    </source>
</evidence>
<gene>
    <name evidence="4" type="ORF">FUA26_07430</name>
</gene>
<dbReference type="CDD" id="cd06127">
    <property type="entry name" value="DEDDh"/>
    <property type="match status" value="1"/>
</dbReference>
<dbReference type="InterPro" id="IPR000305">
    <property type="entry name" value="GIY-YIG_endonuc"/>
</dbReference>
<dbReference type="PROSITE" id="PS50164">
    <property type="entry name" value="GIY_YIG"/>
    <property type="match status" value="1"/>
</dbReference>
<dbReference type="InterPro" id="IPR047296">
    <property type="entry name" value="GIY-YIG_UvrC_Cho"/>
</dbReference>
<dbReference type="CDD" id="cd10434">
    <property type="entry name" value="GIY-YIG_UvrC_Cho"/>
    <property type="match status" value="1"/>
</dbReference>
<dbReference type="InterPro" id="IPR035901">
    <property type="entry name" value="GIY-YIG_endonuc_sf"/>
</dbReference>
<reference evidence="5" key="1">
    <citation type="submission" date="2019-08" db="EMBL/GenBank/DDBJ databases">
        <title>Seonamhaeicola sediminis sp. nov., isolated from marine sediment.</title>
        <authorList>
            <person name="Cao W.R."/>
        </authorList>
    </citation>
    <scope>NUCLEOTIDE SEQUENCE [LARGE SCALE GENOMIC DNA]</scope>
    <source>
        <strain evidence="5">Gy8</strain>
    </source>
</reference>
<keyword evidence="4" id="KW-0378">Hydrolase</keyword>
<dbReference type="GO" id="GO:0003887">
    <property type="term" value="F:DNA-directed DNA polymerase activity"/>
    <property type="evidence" value="ECO:0007669"/>
    <property type="project" value="InterPro"/>
</dbReference>